<dbReference type="EC" id="1.1.1.307" evidence="1"/>
<dbReference type="InterPro" id="IPR020471">
    <property type="entry name" value="AKR"/>
</dbReference>
<comment type="catalytic activity">
    <reaction evidence="4">
        <text>xylitol + NADP(+) = D-xylose + NADPH + H(+)</text>
        <dbReference type="Rhea" id="RHEA:27445"/>
        <dbReference type="ChEBI" id="CHEBI:15378"/>
        <dbReference type="ChEBI" id="CHEBI:17151"/>
        <dbReference type="ChEBI" id="CHEBI:53455"/>
        <dbReference type="ChEBI" id="CHEBI:57783"/>
        <dbReference type="ChEBI" id="CHEBI:58349"/>
        <dbReference type="EC" id="1.1.1.307"/>
    </reaction>
</comment>
<dbReference type="SUPFAM" id="SSF51430">
    <property type="entry name" value="NAD(P)-linked oxidoreductase"/>
    <property type="match status" value="1"/>
</dbReference>
<evidence type="ECO:0000259" key="6">
    <source>
        <dbReference type="Pfam" id="PF00248"/>
    </source>
</evidence>
<sequence length="120" mass="13199">MAELPFNFALNTGAQIPALGLGSFLMQEPLLYAVLHLITGIMCAGTWQSRPGEVRAAVKHALEAGYRHIDAAYCYGNEEKVGLGLQDAIATMGIKREDVFITTKLWCTYHTRVAENLDKT</sequence>
<dbReference type="AlphaFoldDB" id="A0A9W9WAD6"/>
<keyword evidence="8" id="KW-1185">Reference proteome</keyword>
<evidence type="ECO:0000313" key="8">
    <source>
        <dbReference type="Proteomes" id="UP001147747"/>
    </source>
</evidence>
<evidence type="ECO:0000256" key="3">
    <source>
        <dbReference type="ARBA" id="ARBA00025065"/>
    </source>
</evidence>
<dbReference type="PANTHER" id="PTHR11732">
    <property type="entry name" value="ALDO/KETO REDUCTASE"/>
    <property type="match status" value="1"/>
</dbReference>
<dbReference type="GO" id="GO:0016491">
    <property type="term" value="F:oxidoreductase activity"/>
    <property type="evidence" value="ECO:0007669"/>
    <property type="project" value="UniProtKB-KW"/>
</dbReference>
<reference evidence="7" key="1">
    <citation type="submission" date="2022-12" db="EMBL/GenBank/DDBJ databases">
        <authorList>
            <person name="Petersen C."/>
        </authorList>
    </citation>
    <scope>NUCLEOTIDE SEQUENCE</scope>
    <source>
        <strain evidence="7">IBT 29677</strain>
    </source>
</reference>
<evidence type="ECO:0000313" key="7">
    <source>
        <dbReference type="EMBL" id="KAJ5413889.1"/>
    </source>
</evidence>
<gene>
    <name evidence="7" type="ORF">N7509_000516</name>
</gene>
<comment type="function">
    <text evidence="3">Catalyzes the initial reaction in the xylose utilization pathway by reducing D-xylose into xylitol. Xylose is a major component of hemicelluloses such as xylan. Most fungi utilize D-xylose via three enzymatic reactions, xylose reductase (XR), xylitol dehydrogenase (XDH), and xylulokinase, to form xylulose 5-phosphate, which enters pentose phosphate pathway.</text>
</comment>
<reference evidence="7" key="2">
    <citation type="journal article" date="2023" name="IMA Fungus">
        <title>Comparative genomic study of the Penicillium genus elucidates a diverse pangenome and 15 lateral gene transfer events.</title>
        <authorList>
            <person name="Petersen C."/>
            <person name="Sorensen T."/>
            <person name="Nielsen M.R."/>
            <person name="Sondergaard T.E."/>
            <person name="Sorensen J.L."/>
            <person name="Fitzpatrick D.A."/>
            <person name="Frisvad J.C."/>
            <person name="Nielsen K.L."/>
        </authorList>
    </citation>
    <scope>NUCLEOTIDE SEQUENCE</scope>
    <source>
        <strain evidence="7">IBT 29677</strain>
    </source>
</reference>
<comment type="catalytic activity">
    <reaction evidence="5">
        <text>xylitol + NAD(+) = D-xylose + NADH + H(+)</text>
        <dbReference type="Rhea" id="RHEA:27441"/>
        <dbReference type="ChEBI" id="CHEBI:15378"/>
        <dbReference type="ChEBI" id="CHEBI:17151"/>
        <dbReference type="ChEBI" id="CHEBI:53455"/>
        <dbReference type="ChEBI" id="CHEBI:57540"/>
        <dbReference type="ChEBI" id="CHEBI:57945"/>
        <dbReference type="EC" id="1.1.1.307"/>
    </reaction>
</comment>
<feature type="domain" description="NADP-dependent oxidoreductase" evidence="6">
    <location>
        <begin position="40"/>
        <end position="112"/>
    </location>
</feature>
<protein>
    <recommendedName>
        <fullName evidence="1">D-xylose reductase [NAD(P)H]</fullName>
        <ecNumber evidence="1">1.1.1.307</ecNumber>
    </recommendedName>
</protein>
<keyword evidence="2" id="KW-0560">Oxidoreductase</keyword>
<proteinExistence type="predicted"/>
<dbReference type="RefSeq" id="XP_056493735.1">
    <property type="nucleotide sequence ID" value="XM_056625153.1"/>
</dbReference>
<dbReference type="GeneID" id="81364133"/>
<dbReference type="OrthoDB" id="416253at2759"/>
<dbReference type="PROSITE" id="PS00798">
    <property type="entry name" value="ALDOKETO_REDUCTASE_1"/>
    <property type="match status" value="1"/>
</dbReference>
<name>A0A9W9WAD6_9EURO</name>
<evidence type="ECO:0000256" key="4">
    <source>
        <dbReference type="ARBA" id="ARBA00047534"/>
    </source>
</evidence>
<evidence type="ECO:0000256" key="5">
    <source>
        <dbReference type="ARBA" id="ARBA00049485"/>
    </source>
</evidence>
<evidence type="ECO:0000256" key="2">
    <source>
        <dbReference type="ARBA" id="ARBA00023002"/>
    </source>
</evidence>
<dbReference type="Gene3D" id="3.20.20.100">
    <property type="entry name" value="NADP-dependent oxidoreductase domain"/>
    <property type="match status" value="1"/>
</dbReference>
<dbReference type="InterPro" id="IPR023210">
    <property type="entry name" value="NADP_OxRdtase_dom"/>
</dbReference>
<accession>A0A9W9WAD6</accession>
<dbReference type="EMBL" id="JAPZBU010000003">
    <property type="protein sequence ID" value="KAJ5413889.1"/>
    <property type="molecule type" value="Genomic_DNA"/>
</dbReference>
<dbReference type="Proteomes" id="UP001147747">
    <property type="component" value="Unassembled WGS sequence"/>
</dbReference>
<dbReference type="InterPro" id="IPR036812">
    <property type="entry name" value="NAD(P)_OxRdtase_dom_sf"/>
</dbReference>
<evidence type="ECO:0000256" key="1">
    <source>
        <dbReference type="ARBA" id="ARBA00012845"/>
    </source>
</evidence>
<comment type="caution">
    <text evidence="7">The sequence shown here is derived from an EMBL/GenBank/DDBJ whole genome shotgun (WGS) entry which is preliminary data.</text>
</comment>
<organism evidence="7 8">
    <name type="scientific">Penicillium cosmopolitanum</name>
    <dbReference type="NCBI Taxonomy" id="1131564"/>
    <lineage>
        <taxon>Eukaryota</taxon>
        <taxon>Fungi</taxon>
        <taxon>Dikarya</taxon>
        <taxon>Ascomycota</taxon>
        <taxon>Pezizomycotina</taxon>
        <taxon>Eurotiomycetes</taxon>
        <taxon>Eurotiomycetidae</taxon>
        <taxon>Eurotiales</taxon>
        <taxon>Aspergillaceae</taxon>
        <taxon>Penicillium</taxon>
    </lineage>
</organism>
<dbReference type="Pfam" id="PF00248">
    <property type="entry name" value="Aldo_ket_red"/>
    <property type="match status" value="1"/>
</dbReference>
<dbReference type="InterPro" id="IPR018170">
    <property type="entry name" value="Aldo/ket_reductase_CS"/>
</dbReference>